<dbReference type="GO" id="GO:0004090">
    <property type="term" value="F:carbonyl reductase (NADPH) activity"/>
    <property type="evidence" value="ECO:0007669"/>
    <property type="project" value="TreeGrafter"/>
</dbReference>
<reference evidence="3 4" key="1">
    <citation type="journal article" date="2018" name="Elife">
        <title>Firefly genomes illuminate parallel origins of bioluminescence in beetles.</title>
        <authorList>
            <person name="Fallon T.R."/>
            <person name="Lower S.E."/>
            <person name="Chang C.H."/>
            <person name="Bessho-Uehara M."/>
            <person name="Martin G.J."/>
            <person name="Bewick A.J."/>
            <person name="Behringer M."/>
            <person name="Debat H.J."/>
            <person name="Wong I."/>
            <person name="Day J.C."/>
            <person name="Suvorov A."/>
            <person name="Silva C.J."/>
            <person name="Stanger-Hall K.F."/>
            <person name="Hall D.W."/>
            <person name="Schmitz R.J."/>
            <person name="Nelson D.R."/>
            <person name="Lewis S.M."/>
            <person name="Shigenobu S."/>
            <person name="Bybee S.M."/>
            <person name="Larracuente A.M."/>
            <person name="Oba Y."/>
            <person name="Weng J.K."/>
        </authorList>
    </citation>
    <scope>NUCLEOTIDE SEQUENCE [LARGE SCALE GENOMIC DNA]</scope>
    <source>
        <strain evidence="3">1611_PpyrPB1</strain>
        <tissue evidence="3">Whole body</tissue>
    </source>
</reference>
<protein>
    <recommendedName>
        <fullName evidence="5">C-factor</fullName>
    </recommendedName>
</protein>
<dbReference type="Pfam" id="PF00106">
    <property type="entry name" value="adh_short"/>
    <property type="match status" value="1"/>
</dbReference>
<evidence type="ECO:0000256" key="1">
    <source>
        <dbReference type="ARBA" id="ARBA00022857"/>
    </source>
</evidence>
<keyword evidence="1" id="KW-0521">NADP</keyword>
<name>A0A5N4ABY1_PHOPY</name>
<dbReference type="AlphaFoldDB" id="A0A5N4ABY1"/>
<sequence>MSPKFTRLNLVKPEQLMETYVTNTMVPILLTKALYPLLRKAAKINACKPNGIEKAAIINMSSMLGSFDLNTTGGFYPYRCSKVALNMATKSMSVDLKDDGIIVTSIHPGWVKTDLGGQNAPMEIDDSTSSIVKFVSTLKQEHSGGFYQWDGQPMLW</sequence>
<evidence type="ECO:0000313" key="3">
    <source>
        <dbReference type="EMBL" id="KAB0794821.1"/>
    </source>
</evidence>
<dbReference type="PANTHER" id="PTHR43544">
    <property type="entry name" value="SHORT-CHAIN DEHYDROGENASE/REDUCTASE"/>
    <property type="match status" value="1"/>
</dbReference>
<dbReference type="Proteomes" id="UP000327044">
    <property type="component" value="Unassembled WGS sequence"/>
</dbReference>
<dbReference type="InterPro" id="IPR036291">
    <property type="entry name" value="NAD(P)-bd_dom_sf"/>
</dbReference>
<dbReference type="GO" id="GO:0005737">
    <property type="term" value="C:cytoplasm"/>
    <property type="evidence" value="ECO:0007669"/>
    <property type="project" value="TreeGrafter"/>
</dbReference>
<evidence type="ECO:0000256" key="2">
    <source>
        <dbReference type="ARBA" id="ARBA00023002"/>
    </source>
</evidence>
<accession>A0A5N4ABY1</accession>
<dbReference type="Gene3D" id="3.40.50.720">
    <property type="entry name" value="NAD(P)-binding Rossmann-like Domain"/>
    <property type="match status" value="1"/>
</dbReference>
<dbReference type="InterPro" id="IPR002347">
    <property type="entry name" value="SDR_fam"/>
</dbReference>
<proteinExistence type="predicted"/>
<comment type="caution">
    <text evidence="3">The sequence shown here is derived from an EMBL/GenBank/DDBJ whole genome shotgun (WGS) entry which is preliminary data.</text>
</comment>
<keyword evidence="2" id="KW-0560">Oxidoreductase</keyword>
<dbReference type="PRINTS" id="PR00081">
    <property type="entry name" value="GDHRDH"/>
</dbReference>
<evidence type="ECO:0008006" key="5">
    <source>
        <dbReference type="Google" id="ProtNLM"/>
    </source>
</evidence>
<organism evidence="3 4">
    <name type="scientific">Photinus pyralis</name>
    <name type="common">Common eastern firefly</name>
    <name type="synonym">Lampyris pyralis</name>
    <dbReference type="NCBI Taxonomy" id="7054"/>
    <lineage>
        <taxon>Eukaryota</taxon>
        <taxon>Metazoa</taxon>
        <taxon>Ecdysozoa</taxon>
        <taxon>Arthropoda</taxon>
        <taxon>Hexapoda</taxon>
        <taxon>Insecta</taxon>
        <taxon>Pterygota</taxon>
        <taxon>Neoptera</taxon>
        <taxon>Endopterygota</taxon>
        <taxon>Coleoptera</taxon>
        <taxon>Polyphaga</taxon>
        <taxon>Elateriformia</taxon>
        <taxon>Elateroidea</taxon>
        <taxon>Lampyridae</taxon>
        <taxon>Lampyrinae</taxon>
        <taxon>Photinus</taxon>
    </lineage>
</organism>
<gene>
    <name evidence="3" type="ORF">PPYR_11660</name>
</gene>
<evidence type="ECO:0000313" key="4">
    <source>
        <dbReference type="Proteomes" id="UP000327044"/>
    </source>
</evidence>
<dbReference type="InParanoid" id="A0A5N4ABY1"/>
<keyword evidence="4" id="KW-1185">Reference proteome</keyword>
<dbReference type="FunCoup" id="A0A5N4ABY1">
    <property type="interactions" value="51"/>
</dbReference>
<dbReference type="EMBL" id="VVIM01000008">
    <property type="protein sequence ID" value="KAB0794821.1"/>
    <property type="molecule type" value="Genomic_DNA"/>
</dbReference>
<dbReference type="SUPFAM" id="SSF51735">
    <property type="entry name" value="NAD(P)-binding Rossmann-fold domains"/>
    <property type="match status" value="1"/>
</dbReference>
<dbReference type="InterPro" id="IPR051468">
    <property type="entry name" value="Fungal_SecMetab_SDRs"/>
</dbReference>
<dbReference type="PANTHER" id="PTHR43544:SF7">
    <property type="entry name" value="NADB-LER2"/>
    <property type="match status" value="1"/>
</dbReference>